<gene>
    <name evidence="4" type="ORF">DXC81_10110</name>
</gene>
<evidence type="ECO:0000256" key="1">
    <source>
        <dbReference type="ARBA" id="ARBA00010945"/>
    </source>
</evidence>
<dbReference type="RefSeq" id="WP_117680280.1">
    <property type="nucleotide sequence ID" value="NZ_QSRJ01000015.1"/>
</dbReference>
<feature type="domain" description="UmuC" evidence="3">
    <location>
        <begin position="6"/>
        <end position="195"/>
    </location>
</feature>
<proteinExistence type="inferred from homology"/>
<dbReference type="PANTHER" id="PTHR11076">
    <property type="entry name" value="DNA REPAIR POLYMERASE UMUC / TRANSFERASE FAMILY MEMBER"/>
    <property type="match status" value="1"/>
</dbReference>
<dbReference type="Proteomes" id="UP000260943">
    <property type="component" value="Unassembled WGS sequence"/>
</dbReference>
<dbReference type="EMBL" id="QSRJ01000015">
    <property type="protein sequence ID" value="RGL07500.1"/>
    <property type="molecule type" value="Genomic_DNA"/>
</dbReference>
<reference evidence="4 5" key="1">
    <citation type="submission" date="2018-08" db="EMBL/GenBank/DDBJ databases">
        <title>A genome reference for cultivated species of the human gut microbiota.</title>
        <authorList>
            <person name="Zou Y."/>
            <person name="Xue W."/>
            <person name="Luo G."/>
        </authorList>
    </citation>
    <scope>NUCLEOTIDE SEQUENCE [LARGE SCALE GENOMIC DNA]</scope>
    <source>
        <strain evidence="4 5">TF08-14</strain>
    </source>
</reference>
<sequence>MAQKTYICIDLKTFYASVECVDRGCDPFTTNLVVADPDRSHTTICLAIPPAMKRLGIHNRCRIFEIPPGVDYIMAKPRMRHYMEVSAQIYGIYLEYVSPEDIHAYSVDECFIDATPYLKLYRQTARGFAKTLMDTVRSRTGIYATAGIGPNLFLAKVALDITAKHVDDGIGELDQDEFRRTIWRHRPITDIWGIGPGIATRLAKYHVEDLMGVAALDESILYREFGVNAEYLIDHAHGIEPCTIAQIHAYRPQATSLMNGQVLSRDYSFEEARTVMREMVDTSVLDLVERKVVCDQISLYVGYGRGEAPNRNIPSTCIDFKTHSALDDTVMIGKGRGRMQGGPLFRGEHGTRPATGYGAFEHGGGQRKLSERTSSFKSLMPCFEQLFDQTIDPRRAIRRVNIGFGNLLPEEFATYNLFTDLEAEAEERSLQEAVLSVKQRYGKNALLKGTSFKQGATGRERNEQVGGHRA</sequence>
<organism evidence="4 5">
    <name type="scientific">Collinsella tanakaei</name>
    <dbReference type="NCBI Taxonomy" id="626935"/>
    <lineage>
        <taxon>Bacteria</taxon>
        <taxon>Bacillati</taxon>
        <taxon>Actinomycetota</taxon>
        <taxon>Coriobacteriia</taxon>
        <taxon>Coriobacteriales</taxon>
        <taxon>Coriobacteriaceae</taxon>
        <taxon>Collinsella</taxon>
    </lineage>
</organism>
<dbReference type="PANTHER" id="PTHR11076:SF35">
    <property type="entry name" value="DNA REPAIR PROTEIN HOMOLOG YOBH"/>
    <property type="match status" value="1"/>
</dbReference>
<dbReference type="Gene3D" id="3.40.1170.60">
    <property type="match status" value="1"/>
</dbReference>
<comment type="function">
    <text evidence="2">Poorly processive, error-prone DNA polymerase involved in untargeted mutagenesis. Copies undamaged DNA at stalled replication forks, which arise in vivo from mismatched or misaligned primer ends. These misaligned primers can be extended by PolIV. Exhibits no 3'-5' exonuclease (proofreading) activity. May be involved in translesional synthesis, in conjunction with the beta clamp from PolIII.</text>
</comment>
<name>A0A3E4QP00_9ACTN</name>
<dbReference type="GO" id="GO:0006281">
    <property type="term" value="P:DNA repair"/>
    <property type="evidence" value="ECO:0007669"/>
    <property type="project" value="InterPro"/>
</dbReference>
<evidence type="ECO:0000256" key="2">
    <source>
        <dbReference type="ARBA" id="ARBA00025589"/>
    </source>
</evidence>
<dbReference type="Pfam" id="PF11799">
    <property type="entry name" value="IMS_C"/>
    <property type="match status" value="1"/>
</dbReference>
<dbReference type="GO" id="GO:0005829">
    <property type="term" value="C:cytosol"/>
    <property type="evidence" value="ECO:0007669"/>
    <property type="project" value="TreeGrafter"/>
</dbReference>
<evidence type="ECO:0000313" key="5">
    <source>
        <dbReference type="Proteomes" id="UP000260943"/>
    </source>
</evidence>
<dbReference type="InterPro" id="IPR043502">
    <property type="entry name" value="DNA/RNA_pol_sf"/>
</dbReference>
<evidence type="ECO:0000313" key="4">
    <source>
        <dbReference type="EMBL" id="RGL07500.1"/>
    </source>
</evidence>
<dbReference type="Gene3D" id="1.10.150.20">
    <property type="entry name" value="5' to 3' exonuclease, C-terminal subdomain"/>
    <property type="match status" value="1"/>
</dbReference>
<dbReference type="Gene3D" id="3.30.70.270">
    <property type="match status" value="1"/>
</dbReference>
<dbReference type="PROSITE" id="PS50173">
    <property type="entry name" value="UMUC"/>
    <property type="match status" value="1"/>
</dbReference>
<comment type="similarity">
    <text evidence="1">Belongs to the DNA polymerase type-Y family.</text>
</comment>
<dbReference type="InterPro" id="IPR001126">
    <property type="entry name" value="UmuC"/>
</dbReference>
<protein>
    <submittedName>
        <fullName evidence="4">DNA repair protein</fullName>
    </submittedName>
</protein>
<accession>A0A3E4QP00</accession>
<dbReference type="SUPFAM" id="SSF56672">
    <property type="entry name" value="DNA/RNA polymerases"/>
    <property type="match status" value="1"/>
</dbReference>
<dbReference type="Pfam" id="PF00817">
    <property type="entry name" value="IMS"/>
    <property type="match status" value="1"/>
</dbReference>
<dbReference type="InterPro" id="IPR050116">
    <property type="entry name" value="DNA_polymerase-Y"/>
</dbReference>
<comment type="caution">
    <text evidence="4">The sequence shown here is derived from an EMBL/GenBank/DDBJ whole genome shotgun (WGS) entry which is preliminary data.</text>
</comment>
<dbReference type="InterPro" id="IPR017961">
    <property type="entry name" value="DNA_pol_Y-fam_little_finger"/>
</dbReference>
<dbReference type="GO" id="GO:0042276">
    <property type="term" value="P:error-prone translesion synthesis"/>
    <property type="evidence" value="ECO:0007669"/>
    <property type="project" value="TreeGrafter"/>
</dbReference>
<evidence type="ECO:0000259" key="3">
    <source>
        <dbReference type="PROSITE" id="PS50173"/>
    </source>
</evidence>
<dbReference type="InterPro" id="IPR043128">
    <property type="entry name" value="Rev_trsase/Diguanyl_cyclase"/>
</dbReference>
<dbReference type="GO" id="GO:0003684">
    <property type="term" value="F:damaged DNA binding"/>
    <property type="evidence" value="ECO:0007669"/>
    <property type="project" value="InterPro"/>
</dbReference>
<dbReference type="GO" id="GO:0009432">
    <property type="term" value="P:SOS response"/>
    <property type="evidence" value="ECO:0007669"/>
    <property type="project" value="TreeGrafter"/>
</dbReference>
<dbReference type="GO" id="GO:0003887">
    <property type="term" value="F:DNA-directed DNA polymerase activity"/>
    <property type="evidence" value="ECO:0007669"/>
    <property type="project" value="TreeGrafter"/>
</dbReference>
<dbReference type="AlphaFoldDB" id="A0A3E4QP00"/>